<evidence type="ECO:0000313" key="5">
    <source>
        <dbReference type="Proteomes" id="UP001204000"/>
    </source>
</evidence>
<dbReference type="Pfam" id="PF17932">
    <property type="entry name" value="TetR_C_24"/>
    <property type="match status" value="1"/>
</dbReference>
<evidence type="ECO:0000259" key="3">
    <source>
        <dbReference type="PROSITE" id="PS50977"/>
    </source>
</evidence>
<dbReference type="SUPFAM" id="SSF46689">
    <property type="entry name" value="Homeodomain-like"/>
    <property type="match status" value="1"/>
</dbReference>
<accession>A0ABT1G3I1</accession>
<dbReference type="RefSeq" id="WP_253578825.1">
    <property type="nucleotide sequence ID" value="NZ_JAMFTQ010000013.1"/>
</dbReference>
<proteinExistence type="predicted"/>
<dbReference type="PRINTS" id="PR00455">
    <property type="entry name" value="HTHTETR"/>
</dbReference>
<dbReference type="SUPFAM" id="SSF48498">
    <property type="entry name" value="Tetracyclin repressor-like, C-terminal domain"/>
    <property type="match status" value="1"/>
</dbReference>
<dbReference type="PROSITE" id="PS50977">
    <property type="entry name" value="HTH_TETR_2"/>
    <property type="match status" value="1"/>
</dbReference>
<evidence type="ECO:0000256" key="1">
    <source>
        <dbReference type="ARBA" id="ARBA00023125"/>
    </source>
</evidence>
<gene>
    <name evidence="4" type="ORF">M5J20_09105</name>
</gene>
<dbReference type="InterPro" id="IPR001647">
    <property type="entry name" value="HTH_TetR"/>
</dbReference>
<evidence type="ECO:0000256" key="2">
    <source>
        <dbReference type="PROSITE-ProRule" id="PRU00335"/>
    </source>
</evidence>
<feature type="DNA-binding region" description="H-T-H motif" evidence="2">
    <location>
        <begin position="46"/>
        <end position="65"/>
    </location>
</feature>
<organism evidence="4 5">
    <name type="scientific">Corynebacterium stercoris</name>
    <dbReference type="NCBI Taxonomy" id="2943490"/>
    <lineage>
        <taxon>Bacteria</taxon>
        <taxon>Bacillati</taxon>
        <taxon>Actinomycetota</taxon>
        <taxon>Actinomycetes</taxon>
        <taxon>Mycobacteriales</taxon>
        <taxon>Corynebacteriaceae</taxon>
        <taxon>Corynebacterium</taxon>
    </lineage>
</organism>
<dbReference type="EMBL" id="JAMFTQ010000013">
    <property type="protein sequence ID" value="MCP1388342.1"/>
    <property type="molecule type" value="Genomic_DNA"/>
</dbReference>
<dbReference type="Proteomes" id="UP001204000">
    <property type="component" value="Unassembled WGS sequence"/>
</dbReference>
<sequence>MPNRAVPADAVMNLPADWRAFPPLELDDILAVALRHFARRGYHATTVRAIAKDVGVTIPALYYYYDSKQHMLVALLNLAMDIVEAKVTASVEDAGDDVVAQLVNLTEALALYMANYRELAFLDTEIRSLEGENRQVYAERRDRTEKTLRSVVEAGVASGAFTTDADPKMVSRFILNAVQGIAVWFRMDGPESPESVAEKYSRLALAVVGANRE</sequence>
<keyword evidence="5" id="KW-1185">Reference proteome</keyword>
<dbReference type="InterPro" id="IPR050109">
    <property type="entry name" value="HTH-type_TetR-like_transc_reg"/>
</dbReference>
<dbReference type="Pfam" id="PF00440">
    <property type="entry name" value="TetR_N"/>
    <property type="match status" value="1"/>
</dbReference>
<name>A0ABT1G3I1_9CORY</name>
<feature type="domain" description="HTH tetR-type" evidence="3">
    <location>
        <begin position="23"/>
        <end position="83"/>
    </location>
</feature>
<keyword evidence="1 2" id="KW-0238">DNA-binding</keyword>
<dbReference type="PANTHER" id="PTHR30055">
    <property type="entry name" value="HTH-TYPE TRANSCRIPTIONAL REGULATOR RUTR"/>
    <property type="match status" value="1"/>
</dbReference>
<reference evidence="4" key="1">
    <citation type="submission" date="2022-05" db="EMBL/GenBank/DDBJ databases">
        <title>Corynebacterium sp. TA-R-1 sp. nov., isolated from human feces.</title>
        <authorList>
            <person name="Shamsuzzaman M."/>
            <person name="Dahal R.H."/>
        </authorList>
    </citation>
    <scope>NUCLEOTIDE SEQUENCE</scope>
    <source>
        <strain evidence="4">TA-R-1</strain>
    </source>
</reference>
<evidence type="ECO:0000313" key="4">
    <source>
        <dbReference type="EMBL" id="MCP1388342.1"/>
    </source>
</evidence>
<dbReference type="Gene3D" id="1.10.357.10">
    <property type="entry name" value="Tetracycline Repressor, domain 2"/>
    <property type="match status" value="1"/>
</dbReference>
<dbReference type="InterPro" id="IPR009057">
    <property type="entry name" value="Homeodomain-like_sf"/>
</dbReference>
<dbReference type="InterPro" id="IPR036271">
    <property type="entry name" value="Tet_transcr_reg_TetR-rel_C_sf"/>
</dbReference>
<comment type="caution">
    <text evidence="4">The sequence shown here is derived from an EMBL/GenBank/DDBJ whole genome shotgun (WGS) entry which is preliminary data.</text>
</comment>
<dbReference type="PANTHER" id="PTHR30055:SF237">
    <property type="entry name" value="TRANSCRIPTIONAL REPRESSOR MCE3R"/>
    <property type="match status" value="1"/>
</dbReference>
<protein>
    <submittedName>
        <fullName evidence="4">TetR/AcrR family transcriptional regulator</fullName>
    </submittedName>
</protein>
<dbReference type="InterPro" id="IPR041490">
    <property type="entry name" value="KstR2_TetR_C"/>
</dbReference>